<dbReference type="Proteomes" id="UP000286045">
    <property type="component" value="Unassembled WGS sequence"/>
</dbReference>
<keyword evidence="2" id="KW-0637">Prenyltransferase</keyword>
<proteinExistence type="inferred from homology"/>
<dbReference type="GO" id="GO:0005737">
    <property type="term" value="C:cytoplasm"/>
    <property type="evidence" value="ECO:0007669"/>
    <property type="project" value="TreeGrafter"/>
</dbReference>
<dbReference type="SUPFAM" id="SSF48439">
    <property type="entry name" value="Protein prenylyltransferase"/>
    <property type="match status" value="1"/>
</dbReference>
<dbReference type="InterPro" id="IPR002088">
    <property type="entry name" value="Prenyl_trans_a"/>
</dbReference>
<keyword evidence="3" id="KW-0808">Transferase</keyword>
<name>A0A439DAW4_9PEZI</name>
<comment type="similarity">
    <text evidence="1">Belongs to the protein prenyltransferase subunit alpha family.</text>
</comment>
<dbReference type="AlphaFoldDB" id="A0A439DAW4"/>
<dbReference type="EMBL" id="RYZI01000076">
    <property type="protein sequence ID" value="RWA11557.1"/>
    <property type="molecule type" value="Genomic_DNA"/>
</dbReference>
<accession>A0A439DAW4</accession>
<comment type="caution">
    <text evidence="5">The sequence shown here is derived from an EMBL/GenBank/DDBJ whole genome shotgun (WGS) entry which is preliminary data.</text>
</comment>
<sequence length="349" mass="39925">MSRALDKNLLSQLKSEDPRPAYNEISKLFTKLPESNLLELEFLGSSYPLEPGVNFLQDGNAIAIPKLRLVQAFIVARQILQKHLENDSKTIPDEVTAATSILLLMDPEHLTAANLRKRVLSRPESITQATLKGEQRFVDTLLTARLHRHTKSPTLWSHRRWLVTTCWRLGIPWDGRHDIQHVVMVAGERHPRNYVAWQHARLLLGHDPDLAATVVFDVKEFCLRNHSDISGWAFLSDCIARIQDEESRRSVCSSVLDDVLSMTESFRWTNESVWVFLRTVIAREHVNEQYFNRFIAANDGLSAAMPHSLPERIIIERAREWYGKHHVPKVAHVACRTPPVTCHQSPTPP</sequence>
<evidence type="ECO:0000256" key="4">
    <source>
        <dbReference type="ARBA" id="ARBA00022737"/>
    </source>
</evidence>
<evidence type="ECO:0000256" key="3">
    <source>
        <dbReference type="ARBA" id="ARBA00022679"/>
    </source>
</evidence>
<dbReference type="Gene3D" id="1.25.40.120">
    <property type="entry name" value="Protein prenylyltransferase"/>
    <property type="match status" value="1"/>
</dbReference>
<dbReference type="GO" id="GO:0008318">
    <property type="term" value="F:protein prenyltransferase activity"/>
    <property type="evidence" value="ECO:0007669"/>
    <property type="project" value="InterPro"/>
</dbReference>
<dbReference type="PANTHER" id="PTHR11129">
    <property type="entry name" value="PROTEIN FARNESYLTRANSFERASE ALPHA SUBUNIT/RAB GERANYLGERANYL TRANSFERASE ALPHA SUBUNIT"/>
    <property type="match status" value="1"/>
</dbReference>
<evidence type="ECO:0000256" key="2">
    <source>
        <dbReference type="ARBA" id="ARBA00022602"/>
    </source>
</evidence>
<dbReference type="PANTHER" id="PTHR11129:SF3">
    <property type="entry name" value="PROTEIN PRENYLTRANSFERASE ALPHA SUBUNIT REPEAT-CONTAINING PROTEIN 1"/>
    <property type="match status" value="1"/>
</dbReference>
<keyword evidence="4" id="KW-0677">Repeat</keyword>
<protein>
    <submittedName>
        <fullName evidence="5">Uncharacterized protein</fullName>
    </submittedName>
</protein>
<evidence type="ECO:0000256" key="1">
    <source>
        <dbReference type="ARBA" id="ARBA00006734"/>
    </source>
</evidence>
<keyword evidence="6" id="KW-1185">Reference proteome</keyword>
<dbReference type="Pfam" id="PF01239">
    <property type="entry name" value="PPTA"/>
    <property type="match status" value="2"/>
</dbReference>
<gene>
    <name evidence="5" type="ORF">EKO27_g3530</name>
</gene>
<evidence type="ECO:0000313" key="6">
    <source>
        <dbReference type="Proteomes" id="UP000286045"/>
    </source>
</evidence>
<reference evidence="5 6" key="1">
    <citation type="submission" date="2018-12" db="EMBL/GenBank/DDBJ databases">
        <title>Draft genome sequence of Xylaria grammica IHI A82.</title>
        <authorList>
            <person name="Buettner E."/>
            <person name="Kellner H."/>
        </authorList>
    </citation>
    <scope>NUCLEOTIDE SEQUENCE [LARGE SCALE GENOMIC DNA]</scope>
    <source>
        <strain evidence="5 6">IHI A82</strain>
    </source>
</reference>
<evidence type="ECO:0000313" key="5">
    <source>
        <dbReference type="EMBL" id="RWA11557.1"/>
    </source>
</evidence>
<organism evidence="5 6">
    <name type="scientific">Xylaria grammica</name>
    <dbReference type="NCBI Taxonomy" id="363999"/>
    <lineage>
        <taxon>Eukaryota</taxon>
        <taxon>Fungi</taxon>
        <taxon>Dikarya</taxon>
        <taxon>Ascomycota</taxon>
        <taxon>Pezizomycotina</taxon>
        <taxon>Sordariomycetes</taxon>
        <taxon>Xylariomycetidae</taxon>
        <taxon>Xylariales</taxon>
        <taxon>Xylariaceae</taxon>
        <taxon>Xylaria</taxon>
    </lineage>
</organism>